<accession>A0A1B0DH34</accession>
<dbReference type="GO" id="GO:0016787">
    <property type="term" value="F:hydrolase activity"/>
    <property type="evidence" value="ECO:0007669"/>
    <property type="project" value="UniProtKB-KW"/>
</dbReference>
<dbReference type="GO" id="GO:0000727">
    <property type="term" value="P:double-strand break repair via break-induced replication"/>
    <property type="evidence" value="ECO:0007669"/>
    <property type="project" value="TreeGrafter"/>
</dbReference>
<keyword evidence="5 12" id="KW-0378">Hydrolase</keyword>
<name>A0A1B0DH34_PHLPP</name>
<keyword evidence="3 12" id="KW-0235">DNA replication</keyword>
<dbReference type="InterPro" id="IPR001208">
    <property type="entry name" value="MCM_dom"/>
</dbReference>
<dbReference type="PRINTS" id="PR01661">
    <property type="entry name" value="MCMPROTEIN5"/>
</dbReference>
<dbReference type="GO" id="GO:0005524">
    <property type="term" value="F:ATP binding"/>
    <property type="evidence" value="ECO:0007669"/>
    <property type="project" value="UniProtKB-UniRule"/>
</dbReference>
<dbReference type="EMBL" id="AJVK01015319">
    <property type="status" value="NOT_ANNOTATED_CDS"/>
    <property type="molecule type" value="Genomic_DNA"/>
</dbReference>
<dbReference type="InterPro" id="IPR012340">
    <property type="entry name" value="NA-bd_OB-fold"/>
</dbReference>
<keyword evidence="4 12" id="KW-0547">Nucleotide-binding</keyword>
<dbReference type="EnsemblMetazoa" id="PPAI007468-RA">
    <property type="protein sequence ID" value="PPAI007468-PA"/>
    <property type="gene ID" value="PPAI007468"/>
</dbReference>
<organism evidence="14 15">
    <name type="scientific">Phlebotomus papatasi</name>
    <name type="common">Sandfly</name>
    <dbReference type="NCBI Taxonomy" id="29031"/>
    <lineage>
        <taxon>Eukaryota</taxon>
        <taxon>Metazoa</taxon>
        <taxon>Ecdysozoa</taxon>
        <taxon>Arthropoda</taxon>
        <taxon>Hexapoda</taxon>
        <taxon>Insecta</taxon>
        <taxon>Pterygota</taxon>
        <taxon>Neoptera</taxon>
        <taxon>Endopterygota</taxon>
        <taxon>Diptera</taxon>
        <taxon>Nematocera</taxon>
        <taxon>Psychodoidea</taxon>
        <taxon>Psychodidae</taxon>
        <taxon>Phlebotomus</taxon>
        <taxon>Phlebotomus</taxon>
    </lineage>
</organism>
<dbReference type="Pfam" id="PF17207">
    <property type="entry name" value="MCM_OB"/>
    <property type="match status" value="1"/>
</dbReference>
<evidence type="ECO:0000256" key="3">
    <source>
        <dbReference type="ARBA" id="ARBA00022705"/>
    </source>
</evidence>
<comment type="subcellular location">
    <subcellularLocation>
        <location evidence="1 12">Nucleus</location>
    </subcellularLocation>
</comment>
<keyword evidence="6 12" id="KW-0347">Helicase</keyword>
<keyword evidence="10 12" id="KW-0131">Cell cycle</keyword>
<dbReference type="EC" id="3.6.4.12" evidence="12"/>
<dbReference type="GO" id="GO:0005634">
    <property type="term" value="C:nucleus"/>
    <property type="evidence" value="ECO:0007669"/>
    <property type="project" value="UniProtKB-SubCell"/>
</dbReference>
<dbReference type="PANTHER" id="PTHR11630">
    <property type="entry name" value="DNA REPLICATION LICENSING FACTOR MCM FAMILY MEMBER"/>
    <property type="match status" value="1"/>
</dbReference>
<sequence length="429" mass="48047">MEGFDDAGVFYSDNFGEERPQQVNLQAIKKQYKEFLYKFHEDTFNFKYRDNLKLNYIKGKYFLEVEMEDLVGYDETLADKLYKHPSEHLPVFEEAAREIANESIQPRPEGDEKVQDIQILLRSNALPTSIRDIKSEYISRLSTVAGIIVSASNIRAKATKMTIQCRSCSNVIPNIFLNPGLEGYALPRKCPTEPAGRPKCPMDPYFIIPDKCQCVDFQILKLQELPDSIPQGEIPRHIQIYCERNLCERVVPGNRVLIHGIYSIRKVGKPSKLDGRQKAIVGVRAPYMRAVGIAVDTQGHGSISMHTNVTSEEEEAFKKLASMPKLYDRLAQSIAPSIYGSSDIKKAIACMLFGGSRKRLPDGLIRRGDINVLMLGDPGTAKSQLLKFVEKVAPIAVYTSGKGSSAAGLTASVIRDSSSVSIIFYYYKN</sequence>
<dbReference type="VEuPathDB" id="VectorBase:PPAPM1_008457"/>
<keyword evidence="15" id="KW-1185">Reference proteome</keyword>
<evidence type="ECO:0000313" key="15">
    <source>
        <dbReference type="Proteomes" id="UP000092462"/>
    </source>
</evidence>
<dbReference type="Proteomes" id="UP000092462">
    <property type="component" value="Unassembled WGS sequence"/>
</dbReference>
<dbReference type="GO" id="GO:0003697">
    <property type="term" value="F:single-stranded DNA binding"/>
    <property type="evidence" value="ECO:0007669"/>
    <property type="project" value="TreeGrafter"/>
</dbReference>
<comment type="similarity">
    <text evidence="2 12">Belongs to the MCM family.</text>
</comment>
<dbReference type="GO" id="GO:0017116">
    <property type="term" value="F:single-stranded DNA helicase activity"/>
    <property type="evidence" value="ECO:0007669"/>
    <property type="project" value="TreeGrafter"/>
</dbReference>
<dbReference type="VEuPathDB" id="VectorBase:PPAI007468"/>
<dbReference type="Gene3D" id="2.20.28.10">
    <property type="match status" value="1"/>
</dbReference>
<evidence type="ECO:0000256" key="4">
    <source>
        <dbReference type="ARBA" id="ARBA00022741"/>
    </source>
</evidence>
<comment type="catalytic activity">
    <reaction evidence="11">
        <text>ATP + H2O = ADP + phosphate + H(+)</text>
        <dbReference type="Rhea" id="RHEA:13065"/>
        <dbReference type="ChEBI" id="CHEBI:15377"/>
        <dbReference type="ChEBI" id="CHEBI:15378"/>
        <dbReference type="ChEBI" id="CHEBI:30616"/>
        <dbReference type="ChEBI" id="CHEBI:43474"/>
        <dbReference type="ChEBI" id="CHEBI:456216"/>
        <dbReference type="EC" id="3.6.4.12"/>
    </reaction>
    <physiologicalReaction direction="left-to-right" evidence="11">
        <dbReference type="Rhea" id="RHEA:13066"/>
    </physiologicalReaction>
</comment>
<keyword evidence="7 12" id="KW-0067">ATP-binding</keyword>
<dbReference type="InterPro" id="IPR027417">
    <property type="entry name" value="P-loop_NTPase"/>
</dbReference>
<evidence type="ECO:0000256" key="2">
    <source>
        <dbReference type="ARBA" id="ARBA00008010"/>
    </source>
</evidence>
<dbReference type="GO" id="GO:0003688">
    <property type="term" value="F:DNA replication origin binding"/>
    <property type="evidence" value="ECO:0007669"/>
    <property type="project" value="UniProtKB-UniRule"/>
</dbReference>
<keyword evidence="8 12" id="KW-0238">DNA-binding</keyword>
<dbReference type="GO" id="GO:0006270">
    <property type="term" value="P:DNA replication initiation"/>
    <property type="evidence" value="ECO:0007669"/>
    <property type="project" value="UniProtKB-UniRule"/>
</dbReference>
<protein>
    <recommendedName>
        <fullName evidence="12">DNA replication licensing factor MCM5</fullName>
        <ecNumber evidence="12">3.6.4.12</ecNumber>
    </recommendedName>
</protein>
<feature type="domain" description="MCM C-terminal AAA(+) ATPase" evidence="13">
    <location>
        <begin position="326"/>
        <end position="419"/>
    </location>
</feature>
<dbReference type="GO" id="GO:0043138">
    <property type="term" value="F:3'-5' DNA helicase activity"/>
    <property type="evidence" value="ECO:0007669"/>
    <property type="project" value="TreeGrafter"/>
</dbReference>
<evidence type="ECO:0000256" key="9">
    <source>
        <dbReference type="ARBA" id="ARBA00023242"/>
    </source>
</evidence>
<dbReference type="InterPro" id="IPR008048">
    <property type="entry name" value="MCM5"/>
</dbReference>
<dbReference type="InterPro" id="IPR031327">
    <property type="entry name" value="MCM"/>
</dbReference>
<keyword evidence="9 12" id="KW-0539">Nucleus</keyword>
<evidence type="ECO:0000313" key="14">
    <source>
        <dbReference type="EnsemblMetazoa" id="PPAI007468-PA"/>
    </source>
</evidence>
<evidence type="ECO:0000256" key="11">
    <source>
        <dbReference type="ARBA" id="ARBA00048432"/>
    </source>
</evidence>
<comment type="subunit">
    <text evidence="12">Component of the MCM2-7 complex.</text>
</comment>
<evidence type="ECO:0000256" key="6">
    <source>
        <dbReference type="ARBA" id="ARBA00022806"/>
    </source>
</evidence>
<dbReference type="SUPFAM" id="SSF50249">
    <property type="entry name" value="Nucleic acid-binding proteins"/>
    <property type="match status" value="1"/>
</dbReference>
<dbReference type="PANTHER" id="PTHR11630:SF42">
    <property type="entry name" value="DNA REPLICATION LICENSING FACTOR MCM5"/>
    <property type="match status" value="1"/>
</dbReference>
<dbReference type="FunFam" id="2.20.28.10:FF:000005">
    <property type="entry name" value="DNA helicase"/>
    <property type="match status" value="1"/>
</dbReference>
<evidence type="ECO:0000259" key="13">
    <source>
        <dbReference type="PROSITE" id="PS50051"/>
    </source>
</evidence>
<dbReference type="PROSITE" id="PS50051">
    <property type="entry name" value="MCM_2"/>
    <property type="match status" value="1"/>
</dbReference>
<evidence type="ECO:0000256" key="8">
    <source>
        <dbReference type="ARBA" id="ARBA00023125"/>
    </source>
</evidence>
<evidence type="ECO:0000256" key="7">
    <source>
        <dbReference type="ARBA" id="ARBA00022840"/>
    </source>
</evidence>
<dbReference type="Gene3D" id="2.40.50.140">
    <property type="entry name" value="Nucleic acid-binding proteins"/>
    <property type="match status" value="1"/>
</dbReference>
<dbReference type="InterPro" id="IPR027925">
    <property type="entry name" value="MCM_N"/>
</dbReference>
<dbReference type="SMART" id="SM00350">
    <property type="entry name" value="MCM"/>
    <property type="match status" value="1"/>
</dbReference>
<evidence type="ECO:0000256" key="5">
    <source>
        <dbReference type="ARBA" id="ARBA00022801"/>
    </source>
</evidence>
<dbReference type="FunFam" id="3.30.1640.10:FF:000006">
    <property type="entry name" value="DNA helicase"/>
    <property type="match status" value="1"/>
</dbReference>
<dbReference type="InterPro" id="IPR033762">
    <property type="entry name" value="MCM_OB"/>
</dbReference>
<proteinExistence type="inferred from homology"/>
<evidence type="ECO:0000256" key="12">
    <source>
        <dbReference type="RuleBase" id="RU368063"/>
    </source>
</evidence>
<dbReference type="Gene3D" id="3.40.50.300">
    <property type="entry name" value="P-loop containing nucleotide triphosphate hydrolases"/>
    <property type="match status" value="1"/>
</dbReference>
<evidence type="ECO:0000256" key="1">
    <source>
        <dbReference type="ARBA" id="ARBA00004123"/>
    </source>
</evidence>
<comment type="function">
    <text evidence="12">Acts as component of the MCM2-7 complex (MCM complex) which is the replicative helicase essential for 'once per cell cycle' DNA replication initiation and elongation in eukaryotic cells. The active ATPase sites in the MCM2-7 ring are formed through the interaction surfaces of two neighboring subunits such that a critical structure of a conserved arginine finger motif is provided in trans relative to the ATP-binding site of the Walker A box of the adjacent subunit. The six ATPase active sites, however, are likely to contribute differentially to the complex helicase activity.</text>
</comment>
<evidence type="ECO:0000256" key="10">
    <source>
        <dbReference type="ARBA" id="ARBA00023306"/>
    </source>
</evidence>
<dbReference type="Gene3D" id="3.30.1640.10">
    <property type="entry name" value="mini-chromosome maintenance (MCM) complex, chain A, domain 1"/>
    <property type="match status" value="1"/>
</dbReference>
<dbReference type="SUPFAM" id="SSF52540">
    <property type="entry name" value="P-loop containing nucleoside triphosphate hydrolases"/>
    <property type="match status" value="1"/>
</dbReference>
<reference evidence="14" key="1">
    <citation type="submission" date="2022-08" db="UniProtKB">
        <authorList>
            <consortium name="EnsemblMetazoa"/>
        </authorList>
    </citation>
    <scope>IDENTIFICATION</scope>
    <source>
        <strain evidence="14">Israel</strain>
    </source>
</reference>
<dbReference type="AlphaFoldDB" id="A0A1B0DH34"/>
<dbReference type="Pfam" id="PF00493">
    <property type="entry name" value="MCM"/>
    <property type="match status" value="1"/>
</dbReference>
<dbReference type="Pfam" id="PF14551">
    <property type="entry name" value="MCM_N"/>
    <property type="match status" value="1"/>
</dbReference>
<dbReference type="GO" id="GO:0042555">
    <property type="term" value="C:MCM complex"/>
    <property type="evidence" value="ECO:0007669"/>
    <property type="project" value="UniProtKB-UniRule"/>
</dbReference>